<dbReference type="NCBIfam" id="NF007011">
    <property type="entry name" value="PRK09474.1"/>
    <property type="match status" value="1"/>
</dbReference>
<dbReference type="InterPro" id="IPR006060">
    <property type="entry name" value="Maltose/Cyclodextrin-bd"/>
</dbReference>
<keyword evidence="5" id="KW-0574">Periplasm</keyword>
<dbReference type="GO" id="GO:0042597">
    <property type="term" value="C:periplasmic space"/>
    <property type="evidence" value="ECO:0007669"/>
    <property type="project" value="UniProtKB-SubCell"/>
</dbReference>
<comment type="function">
    <text evidence="5">Part of the ABC transporter complex MalEFGK involved in maltose/maltodextrin import. Binds maltose and higher maltodextrins.</text>
</comment>
<reference evidence="6 7" key="1">
    <citation type="submission" date="2014-04" db="EMBL/GenBank/DDBJ databases">
        <title>Draft genome sequence of Photobacterium halotolerans S2753: a solonamide, ngercheumicin and holomycin producer.</title>
        <authorList>
            <person name="Machado H.R."/>
            <person name="Gram L."/>
        </authorList>
    </citation>
    <scope>NUCLEOTIDE SEQUENCE [LARGE SCALE GENOMIC DNA]</scope>
    <source>
        <strain evidence="6 7">S2753</strain>
    </source>
</reference>
<dbReference type="GO" id="GO:1901982">
    <property type="term" value="F:maltose binding"/>
    <property type="evidence" value="ECO:0007669"/>
    <property type="project" value="TreeGrafter"/>
</dbReference>
<dbReference type="PANTHER" id="PTHR30061">
    <property type="entry name" value="MALTOSE-BINDING PERIPLASMIC PROTEIN"/>
    <property type="match status" value="1"/>
</dbReference>
<evidence type="ECO:0000256" key="2">
    <source>
        <dbReference type="ARBA" id="ARBA00022448"/>
    </source>
</evidence>
<accession>A0A066RMT9</accession>
<keyword evidence="7" id="KW-1185">Reference proteome</keyword>
<dbReference type="InterPro" id="IPR006059">
    <property type="entry name" value="SBP"/>
</dbReference>
<dbReference type="GO" id="GO:0055052">
    <property type="term" value="C:ATP-binding cassette (ABC) transporter complex, substrate-binding subunit-containing"/>
    <property type="evidence" value="ECO:0007669"/>
    <property type="project" value="TreeGrafter"/>
</dbReference>
<dbReference type="OrthoDB" id="9766758at2"/>
<protein>
    <recommendedName>
        <fullName evidence="5">Maltodextrin-binding protein</fullName>
    </recommendedName>
</protein>
<dbReference type="AlphaFoldDB" id="A0A066RMT9"/>
<comment type="similarity">
    <text evidence="1 5">Belongs to the bacterial solute-binding protein 1 family.</text>
</comment>
<dbReference type="GO" id="GO:0042956">
    <property type="term" value="P:maltodextrin transmembrane transport"/>
    <property type="evidence" value="ECO:0007669"/>
    <property type="project" value="TreeGrafter"/>
</dbReference>
<dbReference type="RefSeq" id="WP_036751868.1">
    <property type="nucleotide sequence ID" value="NZ_JAGSGC010000007.1"/>
</dbReference>
<name>A0A066RMT9_9GAMM</name>
<keyword evidence="4 5" id="KW-0732">Signal</keyword>
<proteinExistence type="inferred from homology"/>
<dbReference type="PANTHER" id="PTHR30061:SF50">
    <property type="entry name" value="MALTOSE_MALTODEXTRIN-BINDING PERIPLASMIC PROTEIN"/>
    <property type="match status" value="1"/>
</dbReference>
<comment type="caution">
    <text evidence="6">The sequence shown here is derived from an EMBL/GenBank/DDBJ whole genome shotgun (WGS) entry which is preliminary data.</text>
</comment>
<dbReference type="Proteomes" id="UP000027192">
    <property type="component" value="Unassembled WGS sequence"/>
</dbReference>
<evidence type="ECO:0000256" key="3">
    <source>
        <dbReference type="ARBA" id="ARBA00022597"/>
    </source>
</evidence>
<sequence length="393" mass="42440">MKKVLSTVALCTLAAVGSISAHAGIEEGQLTIWINGDKGYNGLAEVGQQFETDTGIKVTVEHPDKLEEKFSQQASTGDGPDIILWAHDRFGGYAQAGLLTEVKPSDEFRSKFADFTWDAVSYNGKYVGYPVAVEALSLIYNKDLLPTPPKNWEDVVALDAKLKKQGKHAVMWNLEEPFFTWPLLAADGGYAFKFTASGYDAKDVGVNNAGAKRSMSFVKRLVDQGVIAPDLNYAIAEAGFNKGEVALTINGPWAWANIDKAGINYGVAMLPKLNGNPSKPFVGVLTAGISSASPNKDLAVEFLENYLLTNDGLRKVNDDTPLGAVALNSFQEELSSDARIAATMGNAMNGEIMPNIPEMSSFWYAEKAAIKNVVNGRQSVDEALNTVADRMTK</sequence>
<keyword evidence="3 5" id="KW-0762">Sugar transport</keyword>
<dbReference type="GO" id="GO:0015768">
    <property type="term" value="P:maltose transport"/>
    <property type="evidence" value="ECO:0007669"/>
    <property type="project" value="TreeGrafter"/>
</dbReference>
<dbReference type="PRINTS" id="PR00181">
    <property type="entry name" value="MALTOSEBP"/>
</dbReference>
<evidence type="ECO:0000313" key="7">
    <source>
        <dbReference type="Proteomes" id="UP000027192"/>
    </source>
</evidence>
<evidence type="ECO:0000256" key="1">
    <source>
        <dbReference type="ARBA" id="ARBA00008520"/>
    </source>
</evidence>
<comment type="subcellular location">
    <subcellularLocation>
        <location evidence="5">Periplasm</location>
    </subcellularLocation>
</comment>
<organism evidence="6 7">
    <name type="scientific">Photobacterium galatheae</name>
    <dbReference type="NCBI Taxonomy" id="1654360"/>
    <lineage>
        <taxon>Bacteria</taxon>
        <taxon>Pseudomonadati</taxon>
        <taxon>Pseudomonadota</taxon>
        <taxon>Gammaproteobacteria</taxon>
        <taxon>Vibrionales</taxon>
        <taxon>Vibrionaceae</taxon>
        <taxon>Photobacterium</taxon>
    </lineage>
</organism>
<evidence type="ECO:0000256" key="5">
    <source>
        <dbReference type="RuleBase" id="RU365005"/>
    </source>
</evidence>
<evidence type="ECO:0000256" key="4">
    <source>
        <dbReference type="ARBA" id="ARBA00022729"/>
    </source>
</evidence>
<dbReference type="Gene3D" id="3.40.190.10">
    <property type="entry name" value="Periplasmic binding protein-like II"/>
    <property type="match status" value="2"/>
</dbReference>
<feature type="signal peptide" evidence="5">
    <location>
        <begin position="1"/>
        <end position="23"/>
    </location>
</feature>
<dbReference type="STRING" id="1654360.EA58_10275"/>
<feature type="chain" id="PRO_5013428115" description="Maltodextrin-binding protein" evidence="5">
    <location>
        <begin position="24"/>
        <end position="393"/>
    </location>
</feature>
<dbReference type="GO" id="GO:0015144">
    <property type="term" value="F:carbohydrate transmembrane transporter activity"/>
    <property type="evidence" value="ECO:0007669"/>
    <property type="project" value="InterPro"/>
</dbReference>
<dbReference type="Pfam" id="PF13416">
    <property type="entry name" value="SBP_bac_8"/>
    <property type="match status" value="1"/>
</dbReference>
<evidence type="ECO:0000313" key="6">
    <source>
        <dbReference type="EMBL" id="KDM91745.1"/>
    </source>
</evidence>
<dbReference type="SUPFAM" id="SSF53850">
    <property type="entry name" value="Periplasmic binding protein-like II"/>
    <property type="match status" value="1"/>
</dbReference>
<keyword evidence="2 5" id="KW-0813">Transport</keyword>
<gene>
    <name evidence="6" type="primary">malE</name>
    <name evidence="6" type="ORF">EA58_10275</name>
</gene>
<dbReference type="EMBL" id="JMIB01000019">
    <property type="protein sequence ID" value="KDM91745.1"/>
    <property type="molecule type" value="Genomic_DNA"/>
</dbReference>